<dbReference type="PROSITE" id="PS50110">
    <property type="entry name" value="RESPONSE_REGULATORY"/>
    <property type="match status" value="1"/>
</dbReference>
<dbReference type="GO" id="GO:0005829">
    <property type="term" value="C:cytosol"/>
    <property type="evidence" value="ECO:0007669"/>
    <property type="project" value="TreeGrafter"/>
</dbReference>
<evidence type="ECO:0000256" key="5">
    <source>
        <dbReference type="ARBA" id="ARBA00023015"/>
    </source>
</evidence>
<evidence type="ECO:0000256" key="7">
    <source>
        <dbReference type="ARBA" id="ARBA00023163"/>
    </source>
</evidence>
<keyword evidence="3" id="KW-0597">Phosphoprotein</keyword>
<dbReference type="GO" id="GO:0032993">
    <property type="term" value="C:protein-DNA complex"/>
    <property type="evidence" value="ECO:0007669"/>
    <property type="project" value="TreeGrafter"/>
</dbReference>
<dbReference type="EMBL" id="MVJN01000011">
    <property type="protein sequence ID" value="RAP35104.1"/>
    <property type="molecule type" value="Genomic_DNA"/>
</dbReference>
<dbReference type="SUPFAM" id="SSF52172">
    <property type="entry name" value="CheY-like"/>
    <property type="match status" value="1"/>
</dbReference>
<evidence type="ECO:0000313" key="13">
    <source>
        <dbReference type="Proteomes" id="UP000249458"/>
    </source>
</evidence>
<dbReference type="AlphaFoldDB" id="A0A364LG18"/>
<dbReference type="FunFam" id="1.10.10.10:FF:000099">
    <property type="entry name" value="Two-component system response regulator TorR"/>
    <property type="match status" value="1"/>
</dbReference>
<dbReference type="InterPro" id="IPR011006">
    <property type="entry name" value="CheY-like_superfamily"/>
</dbReference>
<dbReference type="GO" id="GO:0006355">
    <property type="term" value="P:regulation of DNA-templated transcription"/>
    <property type="evidence" value="ECO:0007669"/>
    <property type="project" value="InterPro"/>
</dbReference>
<dbReference type="Gene3D" id="6.10.250.690">
    <property type="match status" value="1"/>
</dbReference>
<dbReference type="CDD" id="cd00383">
    <property type="entry name" value="trans_reg_C"/>
    <property type="match status" value="1"/>
</dbReference>
<protein>
    <submittedName>
        <fullName evidence="12">DNA-binding response regulator</fullName>
    </submittedName>
</protein>
<keyword evidence="5" id="KW-0805">Transcription regulation</keyword>
<keyword evidence="7" id="KW-0804">Transcription</keyword>
<evidence type="ECO:0000256" key="8">
    <source>
        <dbReference type="PROSITE-ProRule" id="PRU00169"/>
    </source>
</evidence>
<dbReference type="InterPro" id="IPR001789">
    <property type="entry name" value="Sig_transdc_resp-reg_receiver"/>
</dbReference>
<evidence type="ECO:0000256" key="1">
    <source>
        <dbReference type="ARBA" id="ARBA00004496"/>
    </source>
</evidence>
<name>A0A364LG18_9GAMM</name>
<comment type="caution">
    <text evidence="12">The sequence shown here is derived from an EMBL/GenBank/DDBJ whole genome shotgun (WGS) entry which is preliminary data.</text>
</comment>
<gene>
    <name evidence="12" type="ORF">B1207_13430</name>
</gene>
<proteinExistence type="predicted"/>
<reference evidence="12 13" key="1">
    <citation type="submission" date="2017-02" db="EMBL/GenBank/DDBJ databases">
        <title>Legionella quilivanii strain from human: case report and whole genome sequencing analysis.</title>
        <authorList>
            <person name="Lalancette C."/>
            <person name="Leduc J.-M."/>
            <person name="Levesque S."/>
            <person name="Fournier E."/>
            <person name="Saoud J."/>
            <person name="Faucher S.P."/>
            <person name="Bernard K."/>
            <person name="Martineau C."/>
            <person name="Longtin J."/>
        </authorList>
    </citation>
    <scope>NUCLEOTIDE SEQUENCE [LARGE SCALE GENOMIC DNA]</scope>
    <source>
        <strain evidence="12 13">ID143958</strain>
    </source>
</reference>
<comment type="subcellular location">
    <subcellularLocation>
        <location evidence="1">Cytoplasm</location>
    </subcellularLocation>
</comment>
<dbReference type="SUPFAM" id="SSF46894">
    <property type="entry name" value="C-terminal effector domain of the bipartite response regulators"/>
    <property type="match status" value="1"/>
</dbReference>
<dbReference type="PROSITE" id="PS51755">
    <property type="entry name" value="OMPR_PHOB"/>
    <property type="match status" value="1"/>
</dbReference>
<feature type="DNA-binding region" description="OmpR/PhoB-type" evidence="9">
    <location>
        <begin position="130"/>
        <end position="230"/>
    </location>
</feature>
<dbReference type="PANTHER" id="PTHR48111:SF4">
    <property type="entry name" value="DNA-BINDING DUAL TRANSCRIPTIONAL REGULATOR OMPR"/>
    <property type="match status" value="1"/>
</dbReference>
<evidence type="ECO:0000256" key="3">
    <source>
        <dbReference type="ARBA" id="ARBA00022553"/>
    </source>
</evidence>
<dbReference type="InterPro" id="IPR001867">
    <property type="entry name" value="OmpR/PhoB-type_DNA-bd"/>
</dbReference>
<evidence type="ECO:0000256" key="6">
    <source>
        <dbReference type="ARBA" id="ARBA00023125"/>
    </source>
</evidence>
<evidence type="ECO:0000256" key="2">
    <source>
        <dbReference type="ARBA" id="ARBA00022490"/>
    </source>
</evidence>
<dbReference type="Gene3D" id="1.10.10.10">
    <property type="entry name" value="Winged helix-like DNA-binding domain superfamily/Winged helix DNA-binding domain"/>
    <property type="match status" value="1"/>
</dbReference>
<keyword evidence="6 9" id="KW-0238">DNA-binding</keyword>
<dbReference type="Pfam" id="PF00486">
    <property type="entry name" value="Trans_reg_C"/>
    <property type="match status" value="1"/>
</dbReference>
<evidence type="ECO:0000256" key="4">
    <source>
        <dbReference type="ARBA" id="ARBA00023012"/>
    </source>
</evidence>
<evidence type="ECO:0000259" key="10">
    <source>
        <dbReference type="PROSITE" id="PS50110"/>
    </source>
</evidence>
<feature type="domain" description="Response regulatory" evidence="10">
    <location>
        <begin position="6"/>
        <end position="116"/>
    </location>
</feature>
<sequence>MPMHRKPLLFIDDALPESQMADYFNKFNFNIVSIKSLSELETTCEEPVALLISATLLEANPAKIHQIYERFNVPLIVISNQINEQLCVNMLEAGADDFLVKPIHPRELHARIGAISRRVARATQNAEAEKEVLLFSEWRLYPASRQVFSNDHHELLLSAGEYDLLHAFVRQPQQVLGREFLLQITKHSDLHPFDRRIDVQISRLRQKIELDAKKPALIKTIRNGGYLFTAPVEVLKESVESH</sequence>
<comment type="caution">
    <text evidence="8">Lacks conserved residue(s) required for the propagation of feature annotation.</text>
</comment>
<dbReference type="InterPro" id="IPR016032">
    <property type="entry name" value="Sig_transdc_resp-reg_C-effctor"/>
</dbReference>
<dbReference type="PANTHER" id="PTHR48111">
    <property type="entry name" value="REGULATOR OF RPOS"/>
    <property type="match status" value="1"/>
</dbReference>
<feature type="domain" description="OmpR/PhoB-type" evidence="11">
    <location>
        <begin position="130"/>
        <end position="230"/>
    </location>
</feature>
<dbReference type="InterPro" id="IPR036388">
    <property type="entry name" value="WH-like_DNA-bd_sf"/>
</dbReference>
<organism evidence="12 13">
    <name type="scientific">Legionella quinlivanii</name>
    <dbReference type="NCBI Taxonomy" id="45073"/>
    <lineage>
        <taxon>Bacteria</taxon>
        <taxon>Pseudomonadati</taxon>
        <taxon>Pseudomonadota</taxon>
        <taxon>Gammaproteobacteria</taxon>
        <taxon>Legionellales</taxon>
        <taxon>Legionellaceae</taxon>
        <taxon>Legionella</taxon>
    </lineage>
</organism>
<dbReference type="Proteomes" id="UP000249458">
    <property type="component" value="Unassembled WGS sequence"/>
</dbReference>
<dbReference type="InterPro" id="IPR039420">
    <property type="entry name" value="WalR-like"/>
</dbReference>
<keyword evidence="2" id="KW-0963">Cytoplasm</keyword>
<evidence type="ECO:0000313" key="12">
    <source>
        <dbReference type="EMBL" id="RAP35104.1"/>
    </source>
</evidence>
<accession>A0A364LG18</accession>
<evidence type="ECO:0000259" key="11">
    <source>
        <dbReference type="PROSITE" id="PS51755"/>
    </source>
</evidence>
<dbReference type="SMART" id="SM00862">
    <property type="entry name" value="Trans_reg_C"/>
    <property type="match status" value="1"/>
</dbReference>
<dbReference type="GO" id="GO:0000976">
    <property type="term" value="F:transcription cis-regulatory region binding"/>
    <property type="evidence" value="ECO:0007669"/>
    <property type="project" value="TreeGrafter"/>
</dbReference>
<keyword evidence="4" id="KW-0902">Two-component regulatory system</keyword>
<dbReference type="GO" id="GO:0000156">
    <property type="term" value="F:phosphorelay response regulator activity"/>
    <property type="evidence" value="ECO:0007669"/>
    <property type="project" value="TreeGrafter"/>
</dbReference>
<evidence type="ECO:0000256" key="9">
    <source>
        <dbReference type="PROSITE-ProRule" id="PRU01091"/>
    </source>
</evidence>